<dbReference type="FunFam" id="1.20.1050.10:FF:000005">
    <property type="entry name" value="Glutathione S-transferase A1"/>
    <property type="match status" value="1"/>
</dbReference>
<dbReference type="InterPro" id="IPR003080">
    <property type="entry name" value="GST_alpha"/>
</dbReference>
<dbReference type="AlphaFoldDB" id="A0A8J1KTM5"/>
<dbReference type="InterPro" id="IPR010987">
    <property type="entry name" value="Glutathione-S-Trfase_C-like"/>
</dbReference>
<evidence type="ECO:0000256" key="1">
    <source>
        <dbReference type="ARBA" id="ARBA00011055"/>
    </source>
</evidence>
<dbReference type="RefSeq" id="XP_041420665.1">
    <property type="nucleotide sequence ID" value="XM_041564731.1"/>
</dbReference>
<organism evidence="6 7">
    <name type="scientific">Xenopus laevis</name>
    <name type="common">African clawed frog</name>
    <dbReference type="NCBI Taxonomy" id="8355"/>
    <lineage>
        <taxon>Eukaryota</taxon>
        <taxon>Metazoa</taxon>
        <taxon>Chordata</taxon>
        <taxon>Craniata</taxon>
        <taxon>Vertebrata</taxon>
        <taxon>Euteleostomi</taxon>
        <taxon>Amphibia</taxon>
        <taxon>Batrachia</taxon>
        <taxon>Anura</taxon>
        <taxon>Pipoidea</taxon>
        <taxon>Pipidae</taxon>
        <taxon>Xenopodinae</taxon>
        <taxon>Xenopus</taxon>
        <taxon>Xenopus</taxon>
    </lineage>
</organism>
<dbReference type="GO" id="GO:0006749">
    <property type="term" value="P:glutathione metabolic process"/>
    <property type="evidence" value="ECO:0000318"/>
    <property type="project" value="GO_Central"/>
</dbReference>
<dbReference type="SUPFAM" id="SSF52833">
    <property type="entry name" value="Thioredoxin-like"/>
    <property type="match status" value="1"/>
</dbReference>
<comment type="similarity">
    <text evidence="1">Belongs to the GST superfamily. Alpha family.</text>
</comment>
<gene>
    <name evidence="7" type="primary">gsta1.S</name>
</gene>
<dbReference type="InterPro" id="IPR004046">
    <property type="entry name" value="GST_C"/>
</dbReference>
<evidence type="ECO:0000259" key="4">
    <source>
        <dbReference type="PROSITE" id="PS50404"/>
    </source>
</evidence>
<evidence type="ECO:0000313" key="6">
    <source>
        <dbReference type="Proteomes" id="UP000186698"/>
    </source>
</evidence>
<sequence length="250" mass="29063">MAQRELSGRILELAEKQNMRETKQCCKTNSMAEKPVLHYFNGRGRMESIRWLLAAAGVEFVEKYIETREQYEQLLKDGILMFGQVPLVEMDGMKLTQTKAILSYLAGKYNLYGNDQKERLFIDMYVDGTSDLLSLGLMYIFLEDSVKEKQKEKIKESATNRYFPVFEKVLKGQHFLVGNKFSWADVQLMEAILMTEEFHGDILSCFPNLQDYKERIKQIPTIAKFLQPGSPRKPFPDEKYLKTVKTVLKL</sequence>
<dbReference type="Pfam" id="PF14497">
    <property type="entry name" value="GST_C_3"/>
    <property type="match status" value="1"/>
</dbReference>
<dbReference type="PRINTS" id="PR01266">
    <property type="entry name" value="GSTRNSFRASEA"/>
</dbReference>
<name>A0A8J1KTM5_XENLA</name>
<dbReference type="InterPro" id="IPR036282">
    <property type="entry name" value="Glutathione-S-Trfase_C_sf"/>
</dbReference>
<dbReference type="PANTHER" id="PTHR11571:SF270">
    <property type="entry name" value="GLUTATHIONE S-TRANSFERASE"/>
    <property type="match status" value="1"/>
</dbReference>
<dbReference type="Proteomes" id="UP000186698">
    <property type="component" value="Chromosome 5S"/>
</dbReference>
<proteinExistence type="inferred from homology"/>
<dbReference type="PROSITE" id="PS50405">
    <property type="entry name" value="GST_CTER"/>
    <property type="match status" value="1"/>
</dbReference>
<dbReference type="InterPro" id="IPR040079">
    <property type="entry name" value="Glutathione_S-Trfase"/>
</dbReference>
<feature type="domain" description="GST N-terminal" evidence="4">
    <location>
        <begin position="33"/>
        <end position="113"/>
    </location>
</feature>
<keyword evidence="3" id="KW-0808">Transferase</keyword>
<dbReference type="InterPro" id="IPR004045">
    <property type="entry name" value="Glutathione_S-Trfase_N"/>
</dbReference>
<reference evidence="7" key="1">
    <citation type="submission" date="2025-08" db="UniProtKB">
        <authorList>
            <consortium name="RefSeq"/>
        </authorList>
    </citation>
    <scope>IDENTIFICATION</scope>
    <source>
        <strain evidence="7">J_2021</strain>
        <tissue evidence="7">Erythrocytes</tissue>
    </source>
</reference>
<evidence type="ECO:0000313" key="7">
    <source>
        <dbReference type="RefSeq" id="XP_041420665.1"/>
    </source>
</evidence>
<dbReference type="SUPFAM" id="SSF47616">
    <property type="entry name" value="GST C-terminal domain-like"/>
    <property type="match status" value="1"/>
</dbReference>
<evidence type="ECO:0000256" key="3">
    <source>
        <dbReference type="ARBA" id="ARBA00022679"/>
    </source>
</evidence>
<dbReference type="SFLD" id="SFLDS00019">
    <property type="entry name" value="Glutathione_Transferase_(cytos"/>
    <property type="match status" value="1"/>
</dbReference>
<dbReference type="OrthoDB" id="414243at2759"/>
<dbReference type="CDD" id="cd03208">
    <property type="entry name" value="GST_C_Alpha"/>
    <property type="match status" value="1"/>
</dbReference>
<dbReference type="EC" id="2.5.1.18" evidence="2"/>
<dbReference type="PROSITE" id="PS50404">
    <property type="entry name" value="GST_NTER"/>
    <property type="match status" value="1"/>
</dbReference>
<protein>
    <recommendedName>
        <fullName evidence="2">glutathione transferase</fullName>
        <ecNumber evidence="2">2.5.1.18</ecNumber>
    </recommendedName>
</protein>
<dbReference type="InterPro" id="IPR050213">
    <property type="entry name" value="GST_superfamily"/>
</dbReference>
<accession>A0A8J1KTM5</accession>
<dbReference type="CTD" id="446920"/>
<dbReference type="Pfam" id="PF02798">
    <property type="entry name" value="GST_N"/>
    <property type="match status" value="1"/>
</dbReference>
<dbReference type="CDD" id="cd03077">
    <property type="entry name" value="GST_N_Alpha"/>
    <property type="match status" value="1"/>
</dbReference>
<dbReference type="Gene3D" id="3.40.30.10">
    <property type="entry name" value="Glutaredoxin"/>
    <property type="match status" value="1"/>
</dbReference>
<dbReference type="GeneID" id="446920"/>
<dbReference type="SFLD" id="SFLDG00363">
    <property type="entry name" value="AMPS_(cytGST):_Alpha-__Mu-__Pi"/>
    <property type="match status" value="1"/>
</dbReference>
<dbReference type="GO" id="GO:0004364">
    <property type="term" value="F:glutathione transferase activity"/>
    <property type="evidence" value="ECO:0000318"/>
    <property type="project" value="GO_Central"/>
</dbReference>
<feature type="domain" description="GST C-terminal" evidence="5">
    <location>
        <begin position="115"/>
        <end position="235"/>
    </location>
</feature>
<dbReference type="PANTHER" id="PTHR11571">
    <property type="entry name" value="GLUTATHIONE S-TRANSFERASE"/>
    <property type="match status" value="1"/>
</dbReference>
<dbReference type="SFLD" id="SFLDG01205">
    <property type="entry name" value="AMPS.1"/>
    <property type="match status" value="1"/>
</dbReference>
<evidence type="ECO:0000256" key="2">
    <source>
        <dbReference type="ARBA" id="ARBA00012452"/>
    </source>
</evidence>
<keyword evidence="6" id="KW-1185">Reference proteome</keyword>
<dbReference type="Gene3D" id="1.20.1050.10">
    <property type="match status" value="1"/>
</dbReference>
<evidence type="ECO:0000259" key="5">
    <source>
        <dbReference type="PROSITE" id="PS50405"/>
    </source>
</evidence>
<dbReference type="InterPro" id="IPR036249">
    <property type="entry name" value="Thioredoxin-like_sf"/>
</dbReference>